<feature type="compositionally biased region" description="Basic and acidic residues" evidence="1">
    <location>
        <begin position="164"/>
        <end position="173"/>
    </location>
</feature>
<keyword evidence="2" id="KW-0812">Transmembrane</keyword>
<feature type="region of interest" description="Disordered" evidence="1">
    <location>
        <begin position="144"/>
        <end position="173"/>
    </location>
</feature>
<evidence type="ECO:0000313" key="4">
    <source>
        <dbReference type="Proteomes" id="UP000045782"/>
    </source>
</evidence>
<keyword evidence="2" id="KW-1133">Transmembrane helix</keyword>
<dbReference type="EMBL" id="CSWP01000005">
    <property type="protein sequence ID" value="CPV56640.1"/>
    <property type="molecule type" value="Genomic_DNA"/>
</dbReference>
<evidence type="ECO:0000313" key="3">
    <source>
        <dbReference type="EMBL" id="CPV56640.1"/>
    </source>
</evidence>
<dbReference type="Proteomes" id="UP000045782">
    <property type="component" value="Unassembled WGS sequence"/>
</dbReference>
<name>A0A0U0ZMT9_9MYCO</name>
<dbReference type="AlphaFoldDB" id="A0A0U0ZMT9"/>
<evidence type="ECO:0008006" key="5">
    <source>
        <dbReference type="Google" id="ProtNLM"/>
    </source>
</evidence>
<evidence type="ECO:0000256" key="2">
    <source>
        <dbReference type="SAM" id="Phobius"/>
    </source>
</evidence>
<accession>A0A0U0ZMT9</accession>
<organism evidence="3 4">
    <name type="scientific">Mycobacteroides abscessus</name>
    <dbReference type="NCBI Taxonomy" id="36809"/>
    <lineage>
        <taxon>Bacteria</taxon>
        <taxon>Bacillati</taxon>
        <taxon>Actinomycetota</taxon>
        <taxon>Actinomycetes</taxon>
        <taxon>Mycobacteriales</taxon>
        <taxon>Mycobacteriaceae</taxon>
        <taxon>Mycobacteroides</taxon>
    </lineage>
</organism>
<feature type="compositionally biased region" description="Basic and acidic residues" evidence="1">
    <location>
        <begin position="393"/>
        <end position="407"/>
    </location>
</feature>
<reference evidence="3 4" key="1">
    <citation type="submission" date="2015-03" db="EMBL/GenBank/DDBJ databases">
        <authorList>
            <person name="Murphy D."/>
        </authorList>
    </citation>
    <scope>NUCLEOTIDE SEQUENCE [LARGE SCALE GENOMIC DNA]</scope>
    <source>
        <strain evidence="3 4">PAP088</strain>
    </source>
</reference>
<dbReference type="RefSeq" id="WP_016896064.1">
    <property type="nucleotide sequence ID" value="NZ_CSWP01000005.1"/>
</dbReference>
<protein>
    <recommendedName>
        <fullName evidence="5">Pentapeptide repeat-containing protein</fullName>
    </recommendedName>
</protein>
<gene>
    <name evidence="3" type="ORF">ERS075579_02822</name>
</gene>
<proteinExistence type="predicted"/>
<evidence type="ECO:0000256" key="1">
    <source>
        <dbReference type="SAM" id="MobiDB-lite"/>
    </source>
</evidence>
<feature type="region of interest" description="Disordered" evidence="1">
    <location>
        <begin position="380"/>
        <end position="407"/>
    </location>
</feature>
<feature type="transmembrane region" description="Helical" evidence="2">
    <location>
        <begin position="53"/>
        <end position="73"/>
    </location>
</feature>
<keyword evidence="2" id="KW-0472">Membrane</keyword>
<sequence length="407" mass="45518">MGFIRWVRRQINRRIPLLFAVLAAIATGLALTALTFPAVRRVAGPSSGNLDVLRVVFTAVAGVGGIVALVIAYRRQNDLEQGRFVERFGAAAAQLGNPDPAVRIAGVYAMAGVADENPKFSRRQQCIDVLCGYLRLPYEPDHGSSHHTELVTTTRRRPPTIARPPHESEETQRRLIRQNDREVRTTIVRVIAARLQSDAESCWSKSNFDFNNVFFENPNFGNTEFRGRYVSFIGAQFADKMVSFDGAKFACNETVFDHAKFTCVSTNFGGAIFDQEASFYRATFAGERTWFHSVEAKSSINFNAATFSSNDETSFAYATFRDQVGFTKTTFASRFTSFTGVAFMGESAQFISANFTGRLVSFNTPRVWQKVLLPWDMSASPHRQNETPMPECIEPKDWPPKPEPENP</sequence>